<evidence type="ECO:0000313" key="3">
    <source>
        <dbReference type="Proteomes" id="UP000630936"/>
    </source>
</evidence>
<protein>
    <submittedName>
        <fullName evidence="2">Uncharacterized protein</fullName>
    </submittedName>
</protein>
<accession>A0A918PK27</accession>
<keyword evidence="3" id="KW-1185">Reference proteome</keyword>
<dbReference type="EMBL" id="BMWG01000001">
    <property type="protein sequence ID" value="GGZ12264.1"/>
    <property type="molecule type" value="Genomic_DNA"/>
</dbReference>
<gene>
    <name evidence="2" type="ORF">GCM10010387_00130</name>
</gene>
<reference evidence="2" key="1">
    <citation type="journal article" date="2014" name="Int. J. Syst. Evol. Microbiol.">
        <title>Complete genome sequence of Corynebacterium casei LMG S-19264T (=DSM 44701T), isolated from a smear-ripened cheese.</title>
        <authorList>
            <consortium name="US DOE Joint Genome Institute (JGI-PGF)"/>
            <person name="Walter F."/>
            <person name="Albersmeier A."/>
            <person name="Kalinowski J."/>
            <person name="Ruckert C."/>
        </authorList>
    </citation>
    <scope>NUCLEOTIDE SEQUENCE</scope>
    <source>
        <strain evidence="2">JCM 4988</strain>
    </source>
</reference>
<organism evidence="2 3">
    <name type="scientific">Streptomyces inusitatus</name>
    <dbReference type="NCBI Taxonomy" id="68221"/>
    <lineage>
        <taxon>Bacteria</taxon>
        <taxon>Bacillati</taxon>
        <taxon>Actinomycetota</taxon>
        <taxon>Actinomycetes</taxon>
        <taxon>Kitasatosporales</taxon>
        <taxon>Streptomycetaceae</taxon>
        <taxon>Streptomyces</taxon>
    </lineage>
</organism>
<name>A0A918PK27_9ACTN</name>
<reference evidence="2" key="2">
    <citation type="submission" date="2020-09" db="EMBL/GenBank/DDBJ databases">
        <authorList>
            <person name="Sun Q."/>
            <person name="Ohkuma M."/>
        </authorList>
    </citation>
    <scope>NUCLEOTIDE SEQUENCE</scope>
    <source>
        <strain evidence="2">JCM 4988</strain>
    </source>
</reference>
<evidence type="ECO:0000256" key="1">
    <source>
        <dbReference type="SAM" id="MobiDB-lite"/>
    </source>
</evidence>
<sequence>MSPRSAVIPMAGTVGSRTGPTIPLTIKERPVPRRSAAELAAARKRVHDEQADVTRRYREGASLNALARMYDVHAPWLRHRLIKWNVPLRDPAEANRPQRLPTPK</sequence>
<dbReference type="AlphaFoldDB" id="A0A918PK27"/>
<dbReference type="Proteomes" id="UP000630936">
    <property type="component" value="Unassembled WGS sequence"/>
</dbReference>
<evidence type="ECO:0000313" key="2">
    <source>
        <dbReference type="EMBL" id="GGZ12264.1"/>
    </source>
</evidence>
<feature type="region of interest" description="Disordered" evidence="1">
    <location>
        <begin position="1"/>
        <end position="24"/>
    </location>
</feature>
<comment type="caution">
    <text evidence="2">The sequence shown here is derived from an EMBL/GenBank/DDBJ whole genome shotgun (WGS) entry which is preliminary data.</text>
</comment>
<proteinExistence type="predicted"/>